<name>A0A4C1Z8S3_EUMVA</name>
<accession>A0A4C1Z8S3</accession>
<dbReference type="EMBL" id="BGZK01001658">
    <property type="protein sequence ID" value="GBP84100.1"/>
    <property type="molecule type" value="Genomic_DNA"/>
</dbReference>
<evidence type="ECO:0000313" key="1">
    <source>
        <dbReference type="EMBL" id="GBP84100.1"/>
    </source>
</evidence>
<proteinExistence type="predicted"/>
<protein>
    <submittedName>
        <fullName evidence="1">Uncharacterized protein</fullName>
    </submittedName>
</protein>
<dbReference type="AlphaFoldDB" id="A0A4C1Z8S3"/>
<sequence length="108" mass="12052">MPFILHSVPYLLCSYIIHGALSRHRGDLCWEFGSAPPRPRAALYGRTHGSAHLAETMGTARTVPHRTARALDGFLETCDLPFLVPGTPRRDFVSDAGRRARRRIQSGR</sequence>
<dbReference type="Proteomes" id="UP000299102">
    <property type="component" value="Unassembled WGS sequence"/>
</dbReference>
<gene>
    <name evidence="1" type="ORF">EVAR_63238_1</name>
</gene>
<reference evidence="1 2" key="1">
    <citation type="journal article" date="2019" name="Commun. Biol.">
        <title>The bagworm genome reveals a unique fibroin gene that provides high tensile strength.</title>
        <authorList>
            <person name="Kono N."/>
            <person name="Nakamura H."/>
            <person name="Ohtoshi R."/>
            <person name="Tomita M."/>
            <person name="Numata K."/>
            <person name="Arakawa K."/>
        </authorList>
    </citation>
    <scope>NUCLEOTIDE SEQUENCE [LARGE SCALE GENOMIC DNA]</scope>
</reference>
<keyword evidence="2" id="KW-1185">Reference proteome</keyword>
<organism evidence="1 2">
    <name type="scientific">Eumeta variegata</name>
    <name type="common">Bagworm moth</name>
    <name type="synonym">Eumeta japonica</name>
    <dbReference type="NCBI Taxonomy" id="151549"/>
    <lineage>
        <taxon>Eukaryota</taxon>
        <taxon>Metazoa</taxon>
        <taxon>Ecdysozoa</taxon>
        <taxon>Arthropoda</taxon>
        <taxon>Hexapoda</taxon>
        <taxon>Insecta</taxon>
        <taxon>Pterygota</taxon>
        <taxon>Neoptera</taxon>
        <taxon>Endopterygota</taxon>
        <taxon>Lepidoptera</taxon>
        <taxon>Glossata</taxon>
        <taxon>Ditrysia</taxon>
        <taxon>Tineoidea</taxon>
        <taxon>Psychidae</taxon>
        <taxon>Oiketicinae</taxon>
        <taxon>Eumeta</taxon>
    </lineage>
</organism>
<evidence type="ECO:0000313" key="2">
    <source>
        <dbReference type="Proteomes" id="UP000299102"/>
    </source>
</evidence>
<comment type="caution">
    <text evidence="1">The sequence shown here is derived from an EMBL/GenBank/DDBJ whole genome shotgun (WGS) entry which is preliminary data.</text>
</comment>